<accession>A0A8H4BHQ3</accession>
<dbReference type="EMBL" id="JAAECE010000004">
    <property type="protein sequence ID" value="KAF1802527.1"/>
    <property type="molecule type" value="Genomic_DNA"/>
</dbReference>
<evidence type="ECO:0000313" key="3">
    <source>
        <dbReference type="Proteomes" id="UP000469890"/>
    </source>
</evidence>
<name>A0A8H4BHQ3_MUCCL</name>
<keyword evidence="1" id="KW-1133">Transmembrane helix</keyword>
<organism evidence="2 3">
    <name type="scientific">Mucor circinelloides f. lusitanicus</name>
    <name type="common">Mucor racemosus var. lusitanicus</name>
    <dbReference type="NCBI Taxonomy" id="29924"/>
    <lineage>
        <taxon>Eukaryota</taxon>
        <taxon>Fungi</taxon>
        <taxon>Fungi incertae sedis</taxon>
        <taxon>Mucoromycota</taxon>
        <taxon>Mucoromycotina</taxon>
        <taxon>Mucoromycetes</taxon>
        <taxon>Mucorales</taxon>
        <taxon>Mucorineae</taxon>
        <taxon>Mucoraceae</taxon>
        <taxon>Mucor</taxon>
    </lineage>
</organism>
<reference evidence="2 3" key="1">
    <citation type="submission" date="2019-09" db="EMBL/GenBank/DDBJ databases">
        <authorList>
            <consortium name="DOE Joint Genome Institute"/>
            <person name="Mondo S.J."/>
            <person name="Navarro-Mendoza M.I."/>
            <person name="Perez-Arques C."/>
            <person name="Panchal S."/>
            <person name="Nicolas F.E."/>
            <person name="Ganguly P."/>
            <person name="Pangilinan J."/>
            <person name="Grigoriev I."/>
            <person name="Heitman J."/>
            <person name="Sanya K."/>
            <person name="Garre V."/>
        </authorList>
    </citation>
    <scope>NUCLEOTIDE SEQUENCE [LARGE SCALE GENOMIC DNA]</scope>
    <source>
        <strain evidence="2 3">MU402</strain>
    </source>
</reference>
<evidence type="ECO:0000256" key="1">
    <source>
        <dbReference type="SAM" id="Phobius"/>
    </source>
</evidence>
<dbReference type="Proteomes" id="UP000469890">
    <property type="component" value="Unassembled WGS sequence"/>
</dbReference>
<keyword evidence="1" id="KW-0472">Membrane</keyword>
<sequence>MGSDPRCFDNNLHKEFKAEYPQLLLTGRPRALDTRMILVLVSILPLSPYLILFFGCYIGLIRLIVSCVAELFLLFISQSFSTPIKGSHIDLTTDQNSANTSISVSAP</sequence>
<feature type="transmembrane region" description="Helical" evidence="1">
    <location>
        <begin position="36"/>
        <end position="54"/>
    </location>
</feature>
<gene>
    <name evidence="2" type="ORF">FB192DRAFT_1342934</name>
</gene>
<keyword evidence="1" id="KW-0812">Transmembrane</keyword>
<comment type="caution">
    <text evidence="2">The sequence shown here is derived from an EMBL/GenBank/DDBJ whole genome shotgun (WGS) entry which is preliminary data.</text>
</comment>
<evidence type="ECO:0000313" key="2">
    <source>
        <dbReference type="EMBL" id="KAF1802527.1"/>
    </source>
</evidence>
<proteinExistence type="predicted"/>
<dbReference type="AlphaFoldDB" id="A0A8H4BHQ3"/>
<protein>
    <submittedName>
        <fullName evidence="2">Uncharacterized protein</fullName>
    </submittedName>
</protein>